<protein>
    <recommendedName>
        <fullName evidence="3">Carboxylic ester hydrolase</fullName>
        <ecNumber evidence="3">3.1.1.-</ecNumber>
    </recommendedName>
</protein>
<evidence type="ECO:0000256" key="1">
    <source>
        <dbReference type="ARBA" id="ARBA00005964"/>
    </source>
</evidence>
<evidence type="ECO:0000256" key="2">
    <source>
        <dbReference type="ARBA" id="ARBA00022801"/>
    </source>
</evidence>
<keyword evidence="2 3" id="KW-0378">Hydrolase</keyword>
<dbReference type="EMBL" id="CP002584">
    <property type="protein sequence ID" value="ADZ80846.1"/>
    <property type="molecule type" value="Genomic_DNA"/>
</dbReference>
<comment type="similarity">
    <text evidence="1 3">Belongs to the type-B carboxylesterase/lipase family.</text>
</comment>
<dbReference type="HOGENOM" id="CLU_006586_16_0_10"/>
<dbReference type="PROSITE" id="PS00122">
    <property type="entry name" value="CARBOXYLESTERASE_B_1"/>
    <property type="match status" value="1"/>
</dbReference>
<dbReference type="STRING" id="743722.Sph21_4324"/>
<accession>F4C7K3</accession>
<dbReference type="SUPFAM" id="SSF53474">
    <property type="entry name" value="alpha/beta-Hydrolases"/>
    <property type="match status" value="1"/>
</dbReference>
<dbReference type="Pfam" id="PF00135">
    <property type="entry name" value="COesterase"/>
    <property type="match status" value="1"/>
</dbReference>
<dbReference type="PATRIC" id="fig|743722.3.peg.4606"/>
<dbReference type="InterPro" id="IPR019826">
    <property type="entry name" value="Carboxylesterase_B_AS"/>
</dbReference>
<name>F4C7K3_SPHS2</name>
<evidence type="ECO:0000259" key="4">
    <source>
        <dbReference type="Pfam" id="PF00135"/>
    </source>
</evidence>
<dbReference type="InterPro" id="IPR002018">
    <property type="entry name" value="CarbesteraseB"/>
</dbReference>
<dbReference type="GO" id="GO:0016787">
    <property type="term" value="F:hydrolase activity"/>
    <property type="evidence" value="ECO:0007669"/>
    <property type="project" value="UniProtKB-KW"/>
</dbReference>
<evidence type="ECO:0000313" key="5">
    <source>
        <dbReference type="EMBL" id="ADZ80846.1"/>
    </source>
</evidence>
<dbReference type="Gene3D" id="3.40.50.1820">
    <property type="entry name" value="alpha/beta hydrolase"/>
    <property type="match status" value="1"/>
</dbReference>
<dbReference type="ESTHER" id="sphs2-f4c7k3">
    <property type="family name" value="Carb_B_Bacteria"/>
</dbReference>
<organism evidence="5">
    <name type="scientific">Sphingobacterium sp. (strain 21)</name>
    <dbReference type="NCBI Taxonomy" id="743722"/>
    <lineage>
        <taxon>Bacteria</taxon>
        <taxon>Pseudomonadati</taxon>
        <taxon>Bacteroidota</taxon>
        <taxon>Sphingobacteriia</taxon>
        <taxon>Sphingobacteriales</taxon>
        <taxon>Sphingobacteriaceae</taxon>
        <taxon>Sphingobacterium</taxon>
    </lineage>
</organism>
<sequence>MTNTSFRTLAGTIQGWQDGAVIRATGIPYAIAARYEKPREIVGLGSKEPYMATNWSPACPQSFSPVLKEVFGMDMMDELPLNENCQHLSITIPASTPVSASLPVMVWIHGGSYLTGAGDMTAYDPALLVSEQQVVVVNVTYRLGLFGFLGGYNDIPANLGLLDIIAALRWIKRHIDAFGGNPENITLFGQSAGGDAIAHLMLAEGVESLFHRVIIQSAPLGIRKGKASLTKTLIKKVAAFPKNSSVNKLLDIQNTMLFSMKRVGLKGGMPFGVQYGFEPLPSEERAEEVWRQRANQWDILIGWTNRETALFAPYIKLVQHLSYVPVFGKAMLEWLIRKTTDSVYRTSGRAFAELMASGHRQVYEYQIDWGEKKNNFRGAHVIDIPLLFGNEQLWKNALFCKESSPEELRLAGRRLRTIWANFARTAVLEEKKTIPGLISYKRVNV</sequence>
<dbReference type="OrthoDB" id="9775851at2"/>
<gene>
    <name evidence="5" type="ordered locus">Sph21_4324</name>
</gene>
<dbReference type="InterPro" id="IPR050309">
    <property type="entry name" value="Type-B_Carboxylest/Lipase"/>
</dbReference>
<feature type="domain" description="Carboxylesterase type B" evidence="4">
    <location>
        <begin position="8"/>
        <end position="316"/>
    </location>
</feature>
<reference evidence="5" key="1">
    <citation type="submission" date="2011-03" db="EMBL/GenBank/DDBJ databases">
        <title>Complete sequence of Sphingobacterium sp. 21.</title>
        <authorList>
            <consortium name="US DOE Joint Genome Institute"/>
            <person name="Lucas S."/>
            <person name="Copeland A."/>
            <person name="Lapidus A."/>
            <person name="Cheng J.-F."/>
            <person name="Goodwin L."/>
            <person name="Pitluck S."/>
            <person name="Davenport K."/>
            <person name="Detter J.C."/>
            <person name="Han C."/>
            <person name="Tapia R."/>
            <person name="Land M."/>
            <person name="Hauser L."/>
            <person name="Kyrpides N."/>
            <person name="Ivanova N."/>
            <person name="Ovchinnikova G."/>
            <person name="Pagani I."/>
            <person name="Siebers A.K."/>
            <person name="Allgaier M."/>
            <person name="Thelen M.P."/>
            <person name="Hugenholtz P."/>
            <person name="Woyke T."/>
        </authorList>
    </citation>
    <scope>NUCLEOTIDE SEQUENCE</scope>
    <source>
        <strain evidence="5">21</strain>
    </source>
</reference>
<dbReference type="eggNOG" id="COG2272">
    <property type="taxonomic scope" value="Bacteria"/>
</dbReference>
<dbReference type="PANTHER" id="PTHR11559">
    <property type="entry name" value="CARBOXYLESTERASE"/>
    <property type="match status" value="1"/>
</dbReference>
<proteinExistence type="inferred from homology"/>
<dbReference type="EC" id="3.1.1.-" evidence="3"/>
<dbReference type="KEGG" id="shg:Sph21_4324"/>
<evidence type="ECO:0000256" key="3">
    <source>
        <dbReference type="RuleBase" id="RU361235"/>
    </source>
</evidence>
<dbReference type="AlphaFoldDB" id="F4C7K3"/>
<dbReference type="InterPro" id="IPR029058">
    <property type="entry name" value="AB_hydrolase_fold"/>
</dbReference>